<gene>
    <name evidence="1" type="ORF">DSO57_1022622</name>
</gene>
<organism evidence="1 2">
    <name type="scientific">Entomophthora muscae</name>
    <dbReference type="NCBI Taxonomy" id="34485"/>
    <lineage>
        <taxon>Eukaryota</taxon>
        <taxon>Fungi</taxon>
        <taxon>Fungi incertae sedis</taxon>
        <taxon>Zoopagomycota</taxon>
        <taxon>Entomophthoromycotina</taxon>
        <taxon>Entomophthoromycetes</taxon>
        <taxon>Entomophthorales</taxon>
        <taxon>Entomophthoraceae</taxon>
        <taxon>Entomophthora</taxon>
    </lineage>
</organism>
<dbReference type="Proteomes" id="UP001165960">
    <property type="component" value="Unassembled WGS sequence"/>
</dbReference>
<proteinExistence type="predicted"/>
<protein>
    <submittedName>
        <fullName evidence="1">Uncharacterized protein</fullName>
    </submittedName>
</protein>
<sequence>MLHVHLRTLLHQFCLTALKLFTSLHTALGKAYSTTPQPKNTLSEDATLNPLHSIAHTRCSRINGSLTKGIQQPTFTSHFLTQHLKGPITTLGSGMEVGGGSIQTSSLASKYVADALKRAIEEGAGDDYIRSYVAGEGSIMSG</sequence>
<accession>A0ACC2RUG3</accession>
<dbReference type="EMBL" id="QTSX02006504">
    <property type="protein sequence ID" value="KAJ9053605.1"/>
    <property type="molecule type" value="Genomic_DNA"/>
</dbReference>
<reference evidence="1" key="1">
    <citation type="submission" date="2022-04" db="EMBL/GenBank/DDBJ databases">
        <title>Genome of the entomopathogenic fungus Entomophthora muscae.</title>
        <authorList>
            <person name="Elya C."/>
            <person name="Lovett B.R."/>
            <person name="Lee E."/>
            <person name="Macias A.M."/>
            <person name="Hajek A.E."/>
            <person name="De Bivort B.L."/>
            <person name="Kasson M.T."/>
            <person name="De Fine Licht H.H."/>
            <person name="Stajich J.E."/>
        </authorList>
    </citation>
    <scope>NUCLEOTIDE SEQUENCE</scope>
    <source>
        <strain evidence="1">Berkeley</strain>
    </source>
</reference>
<evidence type="ECO:0000313" key="2">
    <source>
        <dbReference type="Proteomes" id="UP001165960"/>
    </source>
</evidence>
<comment type="caution">
    <text evidence="1">The sequence shown here is derived from an EMBL/GenBank/DDBJ whole genome shotgun (WGS) entry which is preliminary data.</text>
</comment>
<keyword evidence="2" id="KW-1185">Reference proteome</keyword>
<evidence type="ECO:0000313" key="1">
    <source>
        <dbReference type="EMBL" id="KAJ9053605.1"/>
    </source>
</evidence>
<name>A0ACC2RUG3_9FUNG</name>